<reference evidence="1 2" key="1">
    <citation type="submission" date="2016-10" db="EMBL/GenBank/DDBJ databases">
        <authorList>
            <person name="Varghese N."/>
            <person name="Submissions S."/>
        </authorList>
    </citation>
    <scope>NUCLEOTIDE SEQUENCE [LARGE SCALE GENOMIC DNA]</scope>
    <source>
        <strain evidence="1 2">DSM 21822</strain>
    </source>
</reference>
<sequence>MNRTINDIPAKRFYCEKNNHLRRHIADWVSAYDFAVGSRSSKALHSMSSFARDGSHSPTRQITII</sequence>
<protein>
    <submittedName>
        <fullName evidence="1">Uncharacterized protein</fullName>
    </submittedName>
</protein>
<name>A0A1I4FCV9_9HYPH</name>
<dbReference type="EMBL" id="FOSL01000039">
    <property type="protein sequence ID" value="SFL14241.1"/>
    <property type="molecule type" value="Genomic_DNA"/>
</dbReference>
<dbReference type="Proteomes" id="UP000323300">
    <property type="component" value="Unassembled WGS sequence"/>
</dbReference>
<proteinExistence type="predicted"/>
<gene>
    <name evidence="1" type="ORF">SAMN04488498_13917</name>
</gene>
<organism evidence="1 2">
    <name type="scientific">Neomesorhizobium albiziae</name>
    <dbReference type="NCBI Taxonomy" id="335020"/>
    <lineage>
        <taxon>Bacteria</taxon>
        <taxon>Pseudomonadati</taxon>
        <taxon>Pseudomonadota</taxon>
        <taxon>Alphaproteobacteria</taxon>
        <taxon>Hyphomicrobiales</taxon>
        <taxon>Phyllobacteriaceae</taxon>
        <taxon>Neomesorhizobium</taxon>
    </lineage>
</organism>
<evidence type="ECO:0000313" key="2">
    <source>
        <dbReference type="Proteomes" id="UP000323300"/>
    </source>
</evidence>
<accession>A0A1I4FCV9</accession>
<evidence type="ECO:0000313" key="1">
    <source>
        <dbReference type="EMBL" id="SFL14241.1"/>
    </source>
</evidence>
<keyword evidence="2" id="KW-1185">Reference proteome</keyword>
<dbReference type="AlphaFoldDB" id="A0A1I4FCV9"/>